<dbReference type="OrthoDB" id="9770036at2"/>
<feature type="domain" description="ABC3 transporter permease C-terminal" evidence="8">
    <location>
        <begin position="269"/>
        <end position="381"/>
    </location>
</feature>
<evidence type="ECO:0000259" key="8">
    <source>
        <dbReference type="Pfam" id="PF02687"/>
    </source>
</evidence>
<gene>
    <name evidence="10" type="ORF">EZJ58_5538</name>
</gene>
<comment type="subcellular location">
    <subcellularLocation>
        <location evidence="1">Cell membrane</location>
        <topology evidence="1">Multi-pass membrane protein</topology>
    </subcellularLocation>
</comment>
<evidence type="ECO:0000313" key="10">
    <source>
        <dbReference type="EMBL" id="TCL07224.1"/>
    </source>
</evidence>
<keyword evidence="3 7" id="KW-0812">Transmembrane</keyword>
<feature type="domain" description="MacB-like periplasmic core" evidence="9">
    <location>
        <begin position="42"/>
        <end position="213"/>
    </location>
</feature>
<evidence type="ECO:0000259" key="9">
    <source>
        <dbReference type="Pfam" id="PF12704"/>
    </source>
</evidence>
<dbReference type="InterPro" id="IPR003838">
    <property type="entry name" value="ABC3_permease_C"/>
</dbReference>
<protein>
    <submittedName>
        <fullName evidence="10">Putative ABC transport system permease protein</fullName>
    </submittedName>
</protein>
<dbReference type="InterPro" id="IPR050250">
    <property type="entry name" value="Macrolide_Exporter_MacB"/>
</dbReference>
<dbReference type="GO" id="GO:0005886">
    <property type="term" value="C:plasma membrane"/>
    <property type="evidence" value="ECO:0007669"/>
    <property type="project" value="UniProtKB-SubCell"/>
</dbReference>
<dbReference type="PANTHER" id="PTHR30572">
    <property type="entry name" value="MEMBRANE COMPONENT OF TRANSPORTER-RELATED"/>
    <property type="match status" value="1"/>
</dbReference>
<evidence type="ECO:0000256" key="4">
    <source>
        <dbReference type="ARBA" id="ARBA00022989"/>
    </source>
</evidence>
<comment type="caution">
    <text evidence="10">The sequence shown here is derived from an EMBL/GenBank/DDBJ whole genome shotgun (WGS) entry which is preliminary data.</text>
</comment>
<evidence type="ECO:0000256" key="3">
    <source>
        <dbReference type="ARBA" id="ARBA00022692"/>
    </source>
</evidence>
<evidence type="ECO:0000256" key="2">
    <source>
        <dbReference type="ARBA" id="ARBA00022475"/>
    </source>
</evidence>
<feature type="transmembrane region" description="Helical" evidence="7">
    <location>
        <begin position="41"/>
        <end position="61"/>
    </location>
</feature>
<dbReference type="Pfam" id="PF12704">
    <property type="entry name" value="MacB_PCD"/>
    <property type="match status" value="1"/>
</dbReference>
<keyword evidence="4 7" id="KW-1133">Transmembrane helix</keyword>
<dbReference type="Pfam" id="PF02687">
    <property type="entry name" value="FtsX"/>
    <property type="match status" value="1"/>
</dbReference>
<sequence>MAIDSALARPAARKSALGGSMFWLLVLRALRLRLQRVAVVFAALTVGAAIVTAMASVYFDINAKMSQELRTFGANFYLGPGHGDSLPASILQPVIDGAPPGLINAASPYLYGMARTELQKVVLMGVWFDSLQQLVPYWQVKGDWIGVNFDDRHAMIGIKLADILHVKLGDTVTLVEGNKRKSLQIKGIVEAGDATDNMLILNLDLAQEWLHQPGAISDAMFSVNNDLGQVDVFARRLQRQHPELDVRPILKVSASEGQVLDKIKGLMGLVSAVILILSSLCVNTTLMAIVGERSREFALQKALGASARDITLQMLAETGIIALAAVICGVVIGFVLAQILGHAVFNASIALRAPVFPLTLVLSLLVAAVAAIVPVRRALHVVPALVLKGE</sequence>
<keyword evidence="11" id="KW-1185">Reference proteome</keyword>
<evidence type="ECO:0000256" key="6">
    <source>
        <dbReference type="ARBA" id="ARBA00038076"/>
    </source>
</evidence>
<dbReference type="AlphaFoldDB" id="A0A4R1NHK4"/>
<evidence type="ECO:0000256" key="7">
    <source>
        <dbReference type="SAM" id="Phobius"/>
    </source>
</evidence>
<name>A0A4R1NHK4_9GAMM</name>
<keyword evidence="2" id="KW-1003">Cell membrane</keyword>
<reference evidence="10 11" key="1">
    <citation type="submission" date="2019-02" db="EMBL/GenBank/DDBJ databases">
        <title>Investigation of anaerobic lignin degradation for improved lignocellulosic biofuels.</title>
        <authorList>
            <person name="Deangelis K."/>
        </authorList>
    </citation>
    <scope>NUCLEOTIDE SEQUENCE [LARGE SCALE GENOMIC DNA]</scope>
    <source>
        <strain evidence="10 11">159R</strain>
    </source>
</reference>
<dbReference type="EMBL" id="SJOI01000001">
    <property type="protein sequence ID" value="TCL07224.1"/>
    <property type="molecule type" value="Genomic_DNA"/>
</dbReference>
<dbReference type="Proteomes" id="UP000294555">
    <property type="component" value="Unassembled WGS sequence"/>
</dbReference>
<dbReference type="InterPro" id="IPR025857">
    <property type="entry name" value="MacB_PCD"/>
</dbReference>
<evidence type="ECO:0000313" key="11">
    <source>
        <dbReference type="Proteomes" id="UP000294555"/>
    </source>
</evidence>
<feature type="transmembrane region" description="Helical" evidence="7">
    <location>
        <begin position="310"/>
        <end position="337"/>
    </location>
</feature>
<comment type="similarity">
    <text evidence="6">Belongs to the ABC-4 integral membrane protein family.</text>
</comment>
<keyword evidence="5 7" id="KW-0472">Membrane</keyword>
<feature type="transmembrane region" description="Helical" evidence="7">
    <location>
        <begin position="266"/>
        <end position="290"/>
    </location>
</feature>
<dbReference type="PANTHER" id="PTHR30572:SF4">
    <property type="entry name" value="ABC TRANSPORTER PERMEASE YTRF"/>
    <property type="match status" value="1"/>
</dbReference>
<organism evidence="10 11">
    <name type="scientific">Sodalis ligni</name>
    <dbReference type="NCBI Taxonomy" id="2697027"/>
    <lineage>
        <taxon>Bacteria</taxon>
        <taxon>Pseudomonadati</taxon>
        <taxon>Pseudomonadota</taxon>
        <taxon>Gammaproteobacteria</taxon>
        <taxon>Enterobacterales</taxon>
        <taxon>Bruguierivoracaceae</taxon>
        <taxon>Sodalis</taxon>
    </lineage>
</organism>
<evidence type="ECO:0000256" key="1">
    <source>
        <dbReference type="ARBA" id="ARBA00004651"/>
    </source>
</evidence>
<evidence type="ECO:0000256" key="5">
    <source>
        <dbReference type="ARBA" id="ARBA00023136"/>
    </source>
</evidence>
<dbReference type="GO" id="GO:0022857">
    <property type="term" value="F:transmembrane transporter activity"/>
    <property type="evidence" value="ECO:0007669"/>
    <property type="project" value="TreeGrafter"/>
</dbReference>
<feature type="transmembrane region" description="Helical" evidence="7">
    <location>
        <begin position="349"/>
        <end position="373"/>
    </location>
</feature>
<proteinExistence type="inferred from homology"/>
<accession>A0A4R1NHK4</accession>